<gene>
    <name evidence="10" type="primary">purK</name>
    <name evidence="10" type="ORF">LRA02_06160</name>
</gene>
<dbReference type="GO" id="GO:0005524">
    <property type="term" value="F:ATP binding"/>
    <property type="evidence" value="ECO:0007669"/>
    <property type="project" value="UniProtKB-UniRule"/>
</dbReference>
<accession>A0A512PKN0</accession>
<evidence type="ECO:0000313" key="10">
    <source>
        <dbReference type="EMBL" id="GEP71748.1"/>
    </source>
</evidence>
<evidence type="ECO:0000256" key="6">
    <source>
        <dbReference type="ARBA" id="ARBA00023211"/>
    </source>
</evidence>
<dbReference type="InterPro" id="IPR011761">
    <property type="entry name" value="ATP-grasp"/>
</dbReference>
<comment type="cofactor">
    <cofactor evidence="1">
        <name>Mn(2+)</name>
        <dbReference type="ChEBI" id="CHEBI:29035"/>
    </cofactor>
</comment>
<protein>
    <submittedName>
        <fullName evidence="10">Phosphoribosylglycinamide formyltransferase 2</fullName>
    </submittedName>
</protein>
<dbReference type="GO" id="GO:0046872">
    <property type="term" value="F:metal ion binding"/>
    <property type="evidence" value="ECO:0007669"/>
    <property type="project" value="InterPro"/>
</dbReference>
<dbReference type="InterPro" id="IPR016185">
    <property type="entry name" value="PreATP-grasp_dom_sf"/>
</dbReference>
<evidence type="ECO:0000256" key="3">
    <source>
        <dbReference type="ARBA" id="ARBA00022741"/>
    </source>
</evidence>
<keyword evidence="10" id="KW-0808">Transferase</keyword>
<dbReference type="PANTHER" id="PTHR11609:SF5">
    <property type="entry name" value="PHOSPHORIBOSYLAMINOIMIDAZOLE CARBOXYLASE"/>
    <property type="match status" value="1"/>
</dbReference>
<dbReference type="Pfam" id="PF02222">
    <property type="entry name" value="ATP-grasp"/>
    <property type="match status" value="1"/>
</dbReference>
<evidence type="ECO:0000256" key="1">
    <source>
        <dbReference type="ARBA" id="ARBA00001936"/>
    </source>
</evidence>
<dbReference type="InterPro" id="IPR013815">
    <property type="entry name" value="ATP_grasp_subdomain_1"/>
</dbReference>
<dbReference type="InterPro" id="IPR054350">
    <property type="entry name" value="PurT/PurK_preATP-grasp"/>
</dbReference>
<dbReference type="AlphaFoldDB" id="A0A512PKN0"/>
<evidence type="ECO:0000256" key="2">
    <source>
        <dbReference type="ARBA" id="ARBA00001946"/>
    </source>
</evidence>
<dbReference type="Gene3D" id="3.30.1490.20">
    <property type="entry name" value="ATP-grasp fold, A domain"/>
    <property type="match status" value="1"/>
</dbReference>
<dbReference type="EMBL" id="BKAM01000003">
    <property type="protein sequence ID" value="GEP71748.1"/>
    <property type="molecule type" value="Genomic_DNA"/>
</dbReference>
<dbReference type="Pfam" id="PF22660">
    <property type="entry name" value="RS_preATP-grasp-like"/>
    <property type="match status" value="1"/>
</dbReference>
<organism evidence="10 11">
    <name type="scientific">Lentilactobacillus rapi</name>
    <dbReference type="NCBI Taxonomy" id="481723"/>
    <lineage>
        <taxon>Bacteria</taxon>
        <taxon>Bacillati</taxon>
        <taxon>Bacillota</taxon>
        <taxon>Bacilli</taxon>
        <taxon>Lactobacillales</taxon>
        <taxon>Lactobacillaceae</taxon>
        <taxon>Lentilactobacillus</taxon>
    </lineage>
</organism>
<proteinExistence type="predicted"/>
<name>A0A512PKN0_9LACO</name>
<comment type="pathway">
    <text evidence="7">Purine metabolism.</text>
</comment>
<dbReference type="RefSeq" id="WP_056983206.1">
    <property type="nucleotide sequence ID" value="NZ_BKAM01000003.1"/>
</dbReference>
<dbReference type="PANTHER" id="PTHR11609">
    <property type="entry name" value="PURINE BIOSYNTHESIS PROTEIN 6/7, PUR6/7"/>
    <property type="match status" value="1"/>
</dbReference>
<evidence type="ECO:0000256" key="4">
    <source>
        <dbReference type="ARBA" id="ARBA00022755"/>
    </source>
</evidence>
<dbReference type="OrthoDB" id="9804625at2"/>
<dbReference type="Proteomes" id="UP000321569">
    <property type="component" value="Unassembled WGS sequence"/>
</dbReference>
<dbReference type="Gene3D" id="3.40.50.20">
    <property type="match status" value="1"/>
</dbReference>
<evidence type="ECO:0000256" key="5">
    <source>
        <dbReference type="ARBA" id="ARBA00022840"/>
    </source>
</evidence>
<reference evidence="10 11" key="1">
    <citation type="submission" date="2019-07" db="EMBL/GenBank/DDBJ databases">
        <title>Whole genome shotgun sequence of Lactobacillus rapi NBRC 109618.</title>
        <authorList>
            <person name="Hosoyama A."/>
            <person name="Uohara A."/>
            <person name="Ohji S."/>
            <person name="Ichikawa N."/>
        </authorList>
    </citation>
    <scope>NUCLEOTIDE SEQUENCE [LARGE SCALE GENOMIC DNA]</scope>
    <source>
        <strain evidence="10 11">NBRC 109618</strain>
    </source>
</reference>
<keyword evidence="3 8" id="KW-0547">Nucleotide-binding</keyword>
<comment type="cofactor">
    <cofactor evidence="2">
        <name>Mg(2+)</name>
        <dbReference type="ChEBI" id="CHEBI:18420"/>
    </cofactor>
</comment>
<dbReference type="SUPFAM" id="SSF52440">
    <property type="entry name" value="PreATP-grasp domain"/>
    <property type="match status" value="1"/>
</dbReference>
<keyword evidence="5 8" id="KW-0067">ATP-binding</keyword>
<comment type="caution">
    <text evidence="10">The sequence shown here is derived from an EMBL/GenBank/DDBJ whole genome shotgun (WGS) entry which is preliminary data.</text>
</comment>
<dbReference type="InterPro" id="IPR003135">
    <property type="entry name" value="ATP-grasp_carboxylate-amine"/>
</dbReference>
<keyword evidence="6" id="KW-0464">Manganese</keyword>
<dbReference type="STRING" id="1423795.FD12_GL000775"/>
<dbReference type="SUPFAM" id="SSF56059">
    <property type="entry name" value="Glutathione synthetase ATP-binding domain-like"/>
    <property type="match status" value="1"/>
</dbReference>
<dbReference type="GO" id="GO:0005829">
    <property type="term" value="C:cytosol"/>
    <property type="evidence" value="ECO:0007669"/>
    <property type="project" value="TreeGrafter"/>
</dbReference>
<feature type="domain" description="ATP-grasp" evidence="9">
    <location>
        <begin position="113"/>
        <end position="299"/>
    </location>
</feature>
<evidence type="ECO:0000256" key="7">
    <source>
        <dbReference type="ARBA" id="ARBA00025704"/>
    </source>
</evidence>
<dbReference type="PROSITE" id="PS50975">
    <property type="entry name" value="ATP_GRASP"/>
    <property type="match status" value="1"/>
</dbReference>
<evidence type="ECO:0000256" key="8">
    <source>
        <dbReference type="PROSITE-ProRule" id="PRU00409"/>
    </source>
</evidence>
<dbReference type="GO" id="GO:0016740">
    <property type="term" value="F:transferase activity"/>
    <property type="evidence" value="ECO:0007669"/>
    <property type="project" value="UniProtKB-KW"/>
</dbReference>
<dbReference type="GO" id="GO:0006164">
    <property type="term" value="P:purine nucleotide biosynthetic process"/>
    <property type="evidence" value="ECO:0007669"/>
    <property type="project" value="UniProtKB-KW"/>
</dbReference>
<dbReference type="Gene3D" id="3.30.470.20">
    <property type="entry name" value="ATP-grasp fold, B domain"/>
    <property type="match status" value="1"/>
</dbReference>
<sequence length="386" mass="43461">MAKANVLYPGQTIGILGEGPSTPVLLMTAKRMGFNVGMYSSNEDSKAMQLADYKYIGPIDDKQTLKMFAERCDVVMYDNDFIDSDIIRYISEFTSVPQSDGLLDIIQDRLIERSFFETLNINMVPYSTIVTLEDIYQAINSIGYPAILKPIQRGLLNGKELLIKNQADIVLASGFLDAGTYILESYVEHDIDYSVIVTRTEAGDQEIFPVVEVVYKNNQLMTAFTASKLDPSVEKEMKRITKEITNNLDYVGTFEVSLFLAKSGSIYVSRVAPLLSPAGFVFDYAANVNEFEQHIRAIVGLSLTKIITATPTVYQTIRKKDYQRIKTQWVIKGNWHFTIYGNQASDDDQAVGNVLIPTESLPDTLMQLEATGIWNDIDYKDKYLKK</sequence>
<keyword evidence="4" id="KW-0658">Purine biosynthesis</keyword>
<evidence type="ECO:0000259" key="9">
    <source>
        <dbReference type="PROSITE" id="PS50975"/>
    </source>
</evidence>
<evidence type="ECO:0000313" key="11">
    <source>
        <dbReference type="Proteomes" id="UP000321569"/>
    </source>
</evidence>